<comment type="caution">
    <text evidence="1">The sequence shown here is derived from an EMBL/GenBank/DDBJ whole genome shotgun (WGS) entry which is preliminary data.</text>
</comment>
<protein>
    <submittedName>
        <fullName evidence="1">Uncharacterized protein</fullName>
    </submittedName>
</protein>
<organism evidence="1 2">
    <name type="scientific">Helianthus annuus</name>
    <name type="common">Common sunflower</name>
    <dbReference type="NCBI Taxonomy" id="4232"/>
    <lineage>
        <taxon>Eukaryota</taxon>
        <taxon>Viridiplantae</taxon>
        <taxon>Streptophyta</taxon>
        <taxon>Embryophyta</taxon>
        <taxon>Tracheophyta</taxon>
        <taxon>Spermatophyta</taxon>
        <taxon>Magnoliopsida</taxon>
        <taxon>eudicotyledons</taxon>
        <taxon>Gunneridae</taxon>
        <taxon>Pentapetalae</taxon>
        <taxon>asterids</taxon>
        <taxon>campanulids</taxon>
        <taxon>Asterales</taxon>
        <taxon>Asteraceae</taxon>
        <taxon>Asteroideae</taxon>
        <taxon>Heliantheae alliance</taxon>
        <taxon>Heliantheae</taxon>
        <taxon>Helianthus</taxon>
    </lineage>
</organism>
<dbReference type="AlphaFoldDB" id="A0A9K3H7Y9"/>
<evidence type="ECO:0000313" key="2">
    <source>
        <dbReference type="Proteomes" id="UP000215914"/>
    </source>
</evidence>
<dbReference type="EMBL" id="MNCJ02000329">
    <property type="protein sequence ID" value="KAF5768534.1"/>
    <property type="molecule type" value="Genomic_DNA"/>
</dbReference>
<proteinExistence type="predicted"/>
<dbReference type="Proteomes" id="UP000215914">
    <property type="component" value="Unassembled WGS sequence"/>
</dbReference>
<reference evidence="1" key="2">
    <citation type="submission" date="2020-06" db="EMBL/GenBank/DDBJ databases">
        <title>Helianthus annuus Genome sequencing and assembly Release 2.</title>
        <authorList>
            <person name="Gouzy J."/>
            <person name="Langlade N."/>
            <person name="Munos S."/>
        </authorList>
    </citation>
    <scope>NUCLEOTIDE SEQUENCE</scope>
    <source>
        <tissue evidence="1">Leaves</tissue>
    </source>
</reference>
<name>A0A9K3H7Y9_HELAN</name>
<accession>A0A9K3H7Y9</accession>
<evidence type="ECO:0000313" key="1">
    <source>
        <dbReference type="EMBL" id="KAF5768534.1"/>
    </source>
</evidence>
<keyword evidence="2" id="KW-1185">Reference proteome</keyword>
<sequence>MRRHSVMTCNHGEVKCKKWKIGRQSESATKQQRSKLQFTHIYIYGG</sequence>
<reference evidence="1" key="1">
    <citation type="journal article" date="2017" name="Nature">
        <title>The sunflower genome provides insights into oil metabolism, flowering and Asterid evolution.</title>
        <authorList>
            <person name="Badouin H."/>
            <person name="Gouzy J."/>
            <person name="Grassa C.J."/>
            <person name="Murat F."/>
            <person name="Staton S.E."/>
            <person name="Cottret L."/>
            <person name="Lelandais-Briere C."/>
            <person name="Owens G.L."/>
            <person name="Carrere S."/>
            <person name="Mayjonade B."/>
            <person name="Legrand L."/>
            <person name="Gill N."/>
            <person name="Kane N.C."/>
            <person name="Bowers J.E."/>
            <person name="Hubner S."/>
            <person name="Bellec A."/>
            <person name="Berard A."/>
            <person name="Berges H."/>
            <person name="Blanchet N."/>
            <person name="Boniface M.C."/>
            <person name="Brunel D."/>
            <person name="Catrice O."/>
            <person name="Chaidir N."/>
            <person name="Claudel C."/>
            <person name="Donnadieu C."/>
            <person name="Faraut T."/>
            <person name="Fievet G."/>
            <person name="Helmstetter N."/>
            <person name="King M."/>
            <person name="Knapp S.J."/>
            <person name="Lai Z."/>
            <person name="Le Paslier M.C."/>
            <person name="Lippi Y."/>
            <person name="Lorenzon L."/>
            <person name="Mandel J.R."/>
            <person name="Marage G."/>
            <person name="Marchand G."/>
            <person name="Marquand E."/>
            <person name="Bret-Mestries E."/>
            <person name="Morien E."/>
            <person name="Nambeesan S."/>
            <person name="Nguyen T."/>
            <person name="Pegot-Espagnet P."/>
            <person name="Pouilly N."/>
            <person name="Raftis F."/>
            <person name="Sallet E."/>
            <person name="Schiex T."/>
            <person name="Thomas J."/>
            <person name="Vandecasteele C."/>
            <person name="Vares D."/>
            <person name="Vear F."/>
            <person name="Vautrin S."/>
            <person name="Crespi M."/>
            <person name="Mangin B."/>
            <person name="Burke J.M."/>
            <person name="Salse J."/>
            <person name="Munos S."/>
            <person name="Vincourt P."/>
            <person name="Rieseberg L.H."/>
            <person name="Langlade N.B."/>
        </authorList>
    </citation>
    <scope>NUCLEOTIDE SEQUENCE</scope>
    <source>
        <tissue evidence="1">Leaves</tissue>
    </source>
</reference>
<gene>
    <name evidence="1" type="ORF">HanXRQr2_Chr14g0637531</name>
</gene>
<dbReference type="Gramene" id="mRNA:HanXRQr2_Chr14g0637531">
    <property type="protein sequence ID" value="mRNA:HanXRQr2_Chr14g0637531"/>
    <property type="gene ID" value="HanXRQr2_Chr14g0637531"/>
</dbReference>